<feature type="non-terminal residue" evidence="1">
    <location>
        <position position="64"/>
    </location>
</feature>
<dbReference type="EMBL" id="LAZR01016456">
    <property type="protein sequence ID" value="KKM04418.1"/>
    <property type="molecule type" value="Genomic_DNA"/>
</dbReference>
<organism evidence="1">
    <name type="scientific">marine sediment metagenome</name>
    <dbReference type="NCBI Taxonomy" id="412755"/>
    <lineage>
        <taxon>unclassified sequences</taxon>
        <taxon>metagenomes</taxon>
        <taxon>ecological metagenomes</taxon>
    </lineage>
</organism>
<evidence type="ECO:0000313" key="1">
    <source>
        <dbReference type="EMBL" id="KKM04418.1"/>
    </source>
</evidence>
<dbReference type="InterPro" id="IPR011004">
    <property type="entry name" value="Trimer_LpxA-like_sf"/>
</dbReference>
<name>A0A0F9JZS7_9ZZZZ</name>
<reference evidence="1" key="1">
    <citation type="journal article" date="2015" name="Nature">
        <title>Complex archaea that bridge the gap between prokaryotes and eukaryotes.</title>
        <authorList>
            <person name="Spang A."/>
            <person name="Saw J.H."/>
            <person name="Jorgensen S.L."/>
            <person name="Zaremba-Niedzwiedzka K."/>
            <person name="Martijn J."/>
            <person name="Lind A.E."/>
            <person name="van Eijk R."/>
            <person name="Schleper C."/>
            <person name="Guy L."/>
            <person name="Ettema T.J."/>
        </authorList>
    </citation>
    <scope>NUCLEOTIDE SEQUENCE</scope>
</reference>
<proteinExistence type="predicted"/>
<accession>A0A0F9JZS7</accession>
<gene>
    <name evidence="1" type="ORF">LCGC14_1764380</name>
</gene>
<dbReference type="AlphaFoldDB" id="A0A0F9JZS7"/>
<protein>
    <submittedName>
        <fullName evidence="1">Uncharacterized protein</fullName>
    </submittedName>
</protein>
<comment type="caution">
    <text evidence="1">The sequence shown here is derived from an EMBL/GenBank/DDBJ whole genome shotgun (WGS) entry which is preliminary data.</text>
</comment>
<dbReference type="SUPFAM" id="SSF51161">
    <property type="entry name" value="Trimeric LpxA-like enzymes"/>
    <property type="match status" value="1"/>
</dbReference>
<sequence length="64" mass="6959">MTLKELQKIFPQATKKTWHKHKDGGGWIENTATVGNTVYIGPDALVYGNALVYGSANVRGNAQV</sequence>